<dbReference type="InterPro" id="IPR011006">
    <property type="entry name" value="CheY-like_superfamily"/>
</dbReference>
<evidence type="ECO:0000259" key="9">
    <source>
        <dbReference type="PROSITE" id="PS51755"/>
    </source>
</evidence>
<dbReference type="SMART" id="SM00862">
    <property type="entry name" value="Trans_reg_C"/>
    <property type="match status" value="1"/>
</dbReference>
<proteinExistence type="predicted"/>
<keyword evidence="3" id="KW-0805">Transcription regulation</keyword>
<dbReference type="InterPro" id="IPR001867">
    <property type="entry name" value="OmpR/PhoB-type_DNA-bd"/>
</dbReference>
<dbReference type="EMBL" id="JAANHS010000008">
    <property type="protein sequence ID" value="NHB77519.1"/>
    <property type="molecule type" value="Genomic_DNA"/>
</dbReference>
<feature type="domain" description="OmpR/PhoB-type" evidence="9">
    <location>
        <begin position="144"/>
        <end position="244"/>
    </location>
</feature>
<dbReference type="RefSeq" id="WP_166403538.1">
    <property type="nucleotide sequence ID" value="NZ_JAANHS010000008.1"/>
</dbReference>
<evidence type="ECO:0000256" key="6">
    <source>
        <dbReference type="PROSITE-ProRule" id="PRU00169"/>
    </source>
</evidence>
<keyword evidence="2" id="KW-0902">Two-component regulatory system</keyword>
<dbReference type="InterPro" id="IPR001789">
    <property type="entry name" value="Sig_transdc_resp-reg_receiver"/>
</dbReference>
<accession>A0ABX0G9C4</accession>
<protein>
    <submittedName>
        <fullName evidence="10">Response regulator transcription factor</fullName>
    </submittedName>
</protein>
<feature type="modified residue" description="4-aspartylphosphate" evidence="6">
    <location>
        <position position="59"/>
    </location>
</feature>
<evidence type="ECO:0000313" key="11">
    <source>
        <dbReference type="Proteomes" id="UP001515660"/>
    </source>
</evidence>
<dbReference type="Pfam" id="PF00486">
    <property type="entry name" value="Trans_reg_C"/>
    <property type="match status" value="1"/>
</dbReference>
<reference evidence="10 11" key="1">
    <citation type="journal article" date="2022" name="Microorganisms">
        <title>Genome Sequence and Characterization of a Xanthorhodopsin-Containing, Aerobic Anoxygenic Phototrophic Rhodobacter Species, Isolated from Mesophilic Conditions at Yellowstone National Park.</title>
        <authorList>
            <person name="Kyndt J.A."/>
            <person name="Robertson S."/>
            <person name="Shoffstall I.B."/>
            <person name="Ramaley R.F."/>
            <person name="Meyer T.E."/>
        </authorList>
    </citation>
    <scope>NUCLEOTIDE SEQUENCE [LARGE SCALE GENOMIC DNA]</scope>
    <source>
        <strain evidence="10 11">M37P</strain>
    </source>
</reference>
<keyword evidence="5" id="KW-0804">Transcription</keyword>
<comment type="caution">
    <text evidence="10">The sequence shown here is derived from an EMBL/GenBank/DDBJ whole genome shotgun (WGS) entry which is preliminary data.</text>
</comment>
<organism evidence="10 11">
    <name type="scientific">Rhodobacter calidifons</name>
    <dbReference type="NCBI Taxonomy" id="2715277"/>
    <lineage>
        <taxon>Bacteria</taxon>
        <taxon>Pseudomonadati</taxon>
        <taxon>Pseudomonadota</taxon>
        <taxon>Alphaproteobacteria</taxon>
        <taxon>Rhodobacterales</taxon>
        <taxon>Rhodobacter group</taxon>
        <taxon>Rhodobacter</taxon>
    </lineage>
</organism>
<dbReference type="Gene3D" id="3.40.50.2300">
    <property type="match status" value="1"/>
</dbReference>
<evidence type="ECO:0000256" key="2">
    <source>
        <dbReference type="ARBA" id="ARBA00023012"/>
    </source>
</evidence>
<dbReference type="InterPro" id="IPR036388">
    <property type="entry name" value="WH-like_DNA-bd_sf"/>
</dbReference>
<dbReference type="PANTHER" id="PTHR48111:SF4">
    <property type="entry name" value="DNA-BINDING DUAL TRANSCRIPTIONAL REGULATOR OMPR"/>
    <property type="match status" value="1"/>
</dbReference>
<dbReference type="PROSITE" id="PS51755">
    <property type="entry name" value="OMPR_PHOB"/>
    <property type="match status" value="1"/>
</dbReference>
<dbReference type="Pfam" id="PF00072">
    <property type="entry name" value="Response_reg"/>
    <property type="match status" value="1"/>
</dbReference>
<evidence type="ECO:0000313" key="10">
    <source>
        <dbReference type="EMBL" id="NHB77519.1"/>
    </source>
</evidence>
<evidence type="ECO:0000256" key="1">
    <source>
        <dbReference type="ARBA" id="ARBA00022553"/>
    </source>
</evidence>
<dbReference type="SMART" id="SM00448">
    <property type="entry name" value="REC"/>
    <property type="match status" value="1"/>
</dbReference>
<feature type="domain" description="Response regulatory" evidence="8">
    <location>
        <begin position="9"/>
        <end position="123"/>
    </location>
</feature>
<dbReference type="Gene3D" id="1.10.10.10">
    <property type="entry name" value="Winged helix-like DNA-binding domain superfamily/Winged helix DNA-binding domain"/>
    <property type="match status" value="1"/>
</dbReference>
<feature type="DNA-binding region" description="OmpR/PhoB-type" evidence="7">
    <location>
        <begin position="144"/>
        <end position="244"/>
    </location>
</feature>
<evidence type="ECO:0000256" key="5">
    <source>
        <dbReference type="ARBA" id="ARBA00023163"/>
    </source>
</evidence>
<dbReference type="PANTHER" id="PTHR48111">
    <property type="entry name" value="REGULATOR OF RPOS"/>
    <property type="match status" value="1"/>
</dbReference>
<evidence type="ECO:0000256" key="3">
    <source>
        <dbReference type="ARBA" id="ARBA00023015"/>
    </source>
</evidence>
<dbReference type="Proteomes" id="UP001515660">
    <property type="component" value="Unassembled WGS sequence"/>
</dbReference>
<keyword evidence="1 6" id="KW-0597">Phosphoprotein</keyword>
<dbReference type="SUPFAM" id="SSF46894">
    <property type="entry name" value="C-terminal effector domain of the bipartite response regulators"/>
    <property type="match status" value="1"/>
</dbReference>
<dbReference type="SUPFAM" id="SSF52172">
    <property type="entry name" value="CheY-like"/>
    <property type="match status" value="1"/>
</dbReference>
<dbReference type="CDD" id="cd00383">
    <property type="entry name" value="trans_reg_C"/>
    <property type="match status" value="1"/>
</dbReference>
<keyword evidence="11" id="KW-1185">Reference proteome</keyword>
<sequence length="250" mass="27304">MTAPADAPVILIVDDEPALRETLAEYLTLHGMRCETYPEARAFRARVATGEPFDAALLDVTMPGEDGLSLARFLRETTRAGILMVTARGEPVERIVGLEIGADDYVTKPVDLRELLARVRAVLRRLAEREAPPPAAALVAPQAGEVTVHEGLTIDRAARRVTGPDGRDIPLTSMEFDLLAAMADRAGRVLSRDTLLELTHSDPAQTFDRSIDIRVTRLRQKIERDPGRPQVIKTVRGAGYVFAPKPAGNL</sequence>
<keyword evidence="4 7" id="KW-0238">DNA-binding</keyword>
<dbReference type="InterPro" id="IPR016032">
    <property type="entry name" value="Sig_transdc_resp-reg_C-effctor"/>
</dbReference>
<dbReference type="Gene3D" id="6.10.250.690">
    <property type="match status" value="1"/>
</dbReference>
<evidence type="ECO:0000256" key="4">
    <source>
        <dbReference type="ARBA" id="ARBA00023125"/>
    </source>
</evidence>
<evidence type="ECO:0000256" key="7">
    <source>
        <dbReference type="PROSITE-ProRule" id="PRU01091"/>
    </source>
</evidence>
<dbReference type="InterPro" id="IPR039420">
    <property type="entry name" value="WalR-like"/>
</dbReference>
<name>A0ABX0G9C4_9RHOB</name>
<dbReference type="PROSITE" id="PS50110">
    <property type="entry name" value="RESPONSE_REGULATORY"/>
    <property type="match status" value="1"/>
</dbReference>
<gene>
    <name evidence="10" type="ORF">G8O29_12325</name>
</gene>
<evidence type="ECO:0000259" key="8">
    <source>
        <dbReference type="PROSITE" id="PS50110"/>
    </source>
</evidence>